<dbReference type="STRING" id="8167.A0A484DMP5"/>
<dbReference type="Pfam" id="PF05250">
    <property type="entry name" value="UPF0193"/>
    <property type="match status" value="1"/>
</dbReference>
<dbReference type="PANTHER" id="PTHR28348">
    <property type="entry name" value="UPF0193 PROTEIN EVG1"/>
    <property type="match status" value="1"/>
</dbReference>
<feature type="region of interest" description="Disordered" evidence="1">
    <location>
        <begin position="222"/>
        <end position="258"/>
    </location>
</feature>
<dbReference type="InterPro" id="IPR007914">
    <property type="entry name" value="UPF0193"/>
</dbReference>
<feature type="compositionally biased region" description="Basic and acidic residues" evidence="1">
    <location>
        <begin position="121"/>
        <end position="136"/>
    </location>
</feature>
<keyword evidence="3" id="KW-1185">Reference proteome</keyword>
<feature type="region of interest" description="Disordered" evidence="1">
    <location>
        <begin position="78"/>
        <end position="136"/>
    </location>
</feature>
<dbReference type="AlphaFoldDB" id="A0A484DMP5"/>
<protein>
    <submittedName>
        <fullName evidence="2">Uncharacterized protein</fullName>
    </submittedName>
</protein>
<reference evidence="2 3" key="1">
    <citation type="submission" date="2019-01" db="EMBL/GenBank/DDBJ databases">
        <title>A chromosome-scale genome assembly of the yellow perch, Perca flavescens.</title>
        <authorList>
            <person name="Feron R."/>
            <person name="Morvezen R."/>
            <person name="Bestin A."/>
            <person name="Haffray P."/>
            <person name="Klopp C."/>
            <person name="Zahm M."/>
            <person name="Cabau C."/>
            <person name="Roques C."/>
            <person name="Donnadieu C."/>
            <person name="Bouchez O."/>
            <person name="Christie M."/>
            <person name="Larson W."/>
            <person name="Guiguen Y."/>
        </authorList>
    </citation>
    <scope>NUCLEOTIDE SEQUENCE [LARGE SCALE GENOMIC DNA]</scope>
    <source>
        <strain evidence="2">YP-PL-M2</strain>
        <tissue evidence="2">Blood</tissue>
    </source>
</reference>
<dbReference type="PANTHER" id="PTHR28348:SF1">
    <property type="entry name" value="UPF0193 PROTEIN EVG1"/>
    <property type="match status" value="1"/>
</dbReference>
<feature type="compositionally biased region" description="Basic and acidic residues" evidence="1">
    <location>
        <begin position="222"/>
        <end position="237"/>
    </location>
</feature>
<evidence type="ECO:0000313" key="2">
    <source>
        <dbReference type="EMBL" id="TDH16475.1"/>
    </source>
</evidence>
<organism evidence="2 3">
    <name type="scientific">Perca flavescens</name>
    <name type="common">American yellow perch</name>
    <name type="synonym">Morone flavescens</name>
    <dbReference type="NCBI Taxonomy" id="8167"/>
    <lineage>
        <taxon>Eukaryota</taxon>
        <taxon>Metazoa</taxon>
        <taxon>Chordata</taxon>
        <taxon>Craniata</taxon>
        <taxon>Vertebrata</taxon>
        <taxon>Euteleostomi</taxon>
        <taxon>Actinopterygii</taxon>
        <taxon>Neopterygii</taxon>
        <taxon>Teleostei</taxon>
        <taxon>Neoteleostei</taxon>
        <taxon>Acanthomorphata</taxon>
        <taxon>Eupercaria</taxon>
        <taxon>Perciformes</taxon>
        <taxon>Percoidei</taxon>
        <taxon>Percidae</taxon>
        <taxon>Percinae</taxon>
        <taxon>Perca</taxon>
    </lineage>
</organism>
<accession>A0A484DMP5</accession>
<evidence type="ECO:0000256" key="1">
    <source>
        <dbReference type="SAM" id="MobiDB-lite"/>
    </source>
</evidence>
<feature type="compositionally biased region" description="Basic and acidic residues" evidence="1">
    <location>
        <begin position="245"/>
        <end position="258"/>
    </location>
</feature>
<sequence>MYRDNPKYKPQRLLIMSLRLQMETSRSRDGRGLWNNPRATQYSKETQDLLRLMMQESKLTNLQRKQINECLKNGAALPLTSESTSPASAPQPKTSKSVQKRLPGNPQRRSAESCRSGNSYVREKFHPGPIRDSEKEKRRLQNILATGKEEPTVAAFQNVRACRNLEVAEQKDEYQEVLDEIEERRQFLADMTSLGLEKQYINIITTEISQRIRELQVLDKARSPNKDEMMSERKGETAEQMTETMDLKETVGEKTHCH</sequence>
<dbReference type="Proteomes" id="UP000295070">
    <property type="component" value="Chromosome 2"/>
</dbReference>
<feature type="compositionally biased region" description="Polar residues" evidence="1">
    <location>
        <begin position="80"/>
        <end position="97"/>
    </location>
</feature>
<proteinExistence type="predicted"/>
<evidence type="ECO:0000313" key="3">
    <source>
        <dbReference type="Proteomes" id="UP000295070"/>
    </source>
</evidence>
<name>A0A484DMP5_PERFV</name>
<dbReference type="EMBL" id="SCKG01000002">
    <property type="protein sequence ID" value="TDH16475.1"/>
    <property type="molecule type" value="Genomic_DNA"/>
</dbReference>
<comment type="caution">
    <text evidence="2">The sequence shown here is derived from an EMBL/GenBank/DDBJ whole genome shotgun (WGS) entry which is preliminary data.</text>
</comment>
<gene>
    <name evidence="2" type="ORF">EPR50_G00019850</name>
</gene>